<evidence type="ECO:0000256" key="6">
    <source>
        <dbReference type="ARBA" id="ARBA00066629"/>
    </source>
</evidence>
<comment type="subunit">
    <text evidence="1">Monomer.</text>
</comment>
<reference evidence="12 13" key="1">
    <citation type="submission" date="2016-10" db="EMBL/GenBank/DDBJ databases">
        <authorList>
            <person name="de Groot N.N."/>
        </authorList>
    </citation>
    <scope>NUCLEOTIDE SEQUENCE [LARGE SCALE GENOMIC DNA]</scope>
    <source>
        <strain>J11</strain>
        <strain evidence="13">PG 39</strain>
    </source>
</reference>
<dbReference type="PANTHER" id="PTHR43845">
    <property type="entry name" value="BLR5969 PROTEIN"/>
    <property type="match status" value="1"/>
</dbReference>
<evidence type="ECO:0000256" key="2">
    <source>
        <dbReference type="ARBA" id="ARBA00022598"/>
    </source>
</evidence>
<dbReference type="Pfam" id="PF14535">
    <property type="entry name" value="AMP-binding_C_2"/>
    <property type="match status" value="1"/>
</dbReference>
<evidence type="ECO:0000256" key="1">
    <source>
        <dbReference type="ARBA" id="ARBA00011245"/>
    </source>
</evidence>
<sequence>MASTADITSTHHGPQTGIEYASRDEITALQTARAKNTLRHAYFNVPHYKKAFDEKGVHPDDFKELADFAKFPLTDKSDLRENYPFGMFAVQKHQLVRVHASSGTTGLPTVVGYTRNDIEVWADLMARSLRAGGVRPGDRVQVTFGYGLFTGGLGAHYGVEKLGATAIPTSGGQTERQLQIMKDFQPDAIMGTPSYMLNVLDRLRADGQDPRESSIRVGIFGSEPWSEGMRRDLQDGFGIDATDIYGLSEVMGPGVAQESIETKDGLTVWEDHFYPEIIDPETLEPVAEGEVGELVITPLTKEAFPVVRYRTHDLTRLLPGTAFSMRRLERISARDDDMIILRGVNCFPSQFEELITQDSNLRPRYQCVLSKRGRMDHLTLVVEHAPDRTADELAETQRHLRKQIKDRIGVTVDVELQAEVGTGEGKAKRIVDNRAKE</sequence>
<dbReference type="InterPro" id="IPR011880">
    <property type="entry name" value="PA_CoA_ligase"/>
</dbReference>
<dbReference type="Gene3D" id="3.30.300.30">
    <property type="match status" value="1"/>
</dbReference>
<comment type="catalytic activity">
    <reaction evidence="9">
        <text>2-phenylacetate + ATP + CoA = phenylacetyl-CoA + AMP + diphosphate</text>
        <dbReference type="Rhea" id="RHEA:20956"/>
        <dbReference type="ChEBI" id="CHEBI:18401"/>
        <dbReference type="ChEBI" id="CHEBI:30616"/>
        <dbReference type="ChEBI" id="CHEBI:33019"/>
        <dbReference type="ChEBI" id="CHEBI:57287"/>
        <dbReference type="ChEBI" id="CHEBI:57390"/>
        <dbReference type="ChEBI" id="CHEBI:456215"/>
        <dbReference type="EC" id="6.2.1.30"/>
    </reaction>
</comment>
<dbReference type="InterPro" id="IPR045851">
    <property type="entry name" value="AMP-bd_C_sf"/>
</dbReference>
<comment type="similarity">
    <text evidence="5 9">Belongs to the phenylacetyl-CoA ligase family.</text>
</comment>
<dbReference type="CDD" id="cd05913">
    <property type="entry name" value="PaaK"/>
    <property type="match status" value="1"/>
</dbReference>
<evidence type="ECO:0000259" key="10">
    <source>
        <dbReference type="Pfam" id="PF00501"/>
    </source>
</evidence>
<dbReference type="PIRSF" id="PIRSF006444">
    <property type="entry name" value="PaaK"/>
    <property type="match status" value="1"/>
</dbReference>
<evidence type="ECO:0000256" key="8">
    <source>
        <dbReference type="ARBA" id="ARBA00075111"/>
    </source>
</evidence>
<dbReference type="OrthoDB" id="580775at2"/>
<accession>A0A1I2UJW3</accession>
<feature type="domain" description="AMP-dependent ligase C-terminal" evidence="11">
    <location>
        <begin position="343"/>
        <end position="434"/>
    </location>
</feature>
<dbReference type="Gene3D" id="3.40.50.12780">
    <property type="entry name" value="N-terminal domain of ligase-like"/>
    <property type="match status" value="1"/>
</dbReference>
<evidence type="ECO:0000256" key="9">
    <source>
        <dbReference type="PIRNR" id="PIRNR006444"/>
    </source>
</evidence>
<dbReference type="EMBL" id="FOPJ01000014">
    <property type="protein sequence ID" value="SFG77425.1"/>
    <property type="molecule type" value="Genomic_DNA"/>
</dbReference>
<dbReference type="AlphaFoldDB" id="A0A1I2UJW3"/>
<evidence type="ECO:0000259" key="11">
    <source>
        <dbReference type="Pfam" id="PF14535"/>
    </source>
</evidence>
<dbReference type="InterPro" id="IPR042099">
    <property type="entry name" value="ANL_N_sf"/>
</dbReference>
<gene>
    <name evidence="12" type="ORF">SAMN05660282_01910</name>
</gene>
<dbReference type="InterPro" id="IPR000873">
    <property type="entry name" value="AMP-dep_synth/lig_dom"/>
</dbReference>
<evidence type="ECO:0000256" key="4">
    <source>
        <dbReference type="ARBA" id="ARBA00060591"/>
    </source>
</evidence>
<evidence type="ECO:0000313" key="12">
    <source>
        <dbReference type="EMBL" id="SFG77425.1"/>
    </source>
</evidence>
<dbReference type="Proteomes" id="UP000199065">
    <property type="component" value="Unassembled WGS sequence"/>
</dbReference>
<dbReference type="EC" id="6.2.1.30" evidence="6 9"/>
<dbReference type="Pfam" id="PF00501">
    <property type="entry name" value="AMP-binding"/>
    <property type="match status" value="1"/>
</dbReference>
<proteinExistence type="inferred from homology"/>
<dbReference type="InterPro" id="IPR028154">
    <property type="entry name" value="AMP-dep_Lig_C"/>
</dbReference>
<keyword evidence="13" id="KW-1185">Reference proteome</keyword>
<dbReference type="SUPFAM" id="SSF56801">
    <property type="entry name" value="Acetyl-CoA synthetase-like"/>
    <property type="match status" value="1"/>
</dbReference>
<comment type="pathway">
    <text evidence="4 9">Aromatic compound metabolism; phenylacetate degradation.</text>
</comment>
<feature type="domain" description="AMP-dependent synthetase/ligase" evidence="10">
    <location>
        <begin position="89"/>
        <end position="296"/>
    </location>
</feature>
<comment type="function">
    <text evidence="9">Catalyzes the activation of phenylacetic acid (PA) to phenylacetyl-CoA (PA-CoA).</text>
</comment>
<keyword evidence="3 9" id="KW-0547">Nucleotide-binding</keyword>
<organism evidence="12 13">
    <name type="scientific">Corynebacterium spheniscorum</name>
    <dbReference type="NCBI Taxonomy" id="185761"/>
    <lineage>
        <taxon>Bacteria</taxon>
        <taxon>Bacillati</taxon>
        <taxon>Actinomycetota</taxon>
        <taxon>Actinomycetes</taxon>
        <taxon>Mycobacteriales</taxon>
        <taxon>Corynebacteriaceae</taxon>
        <taxon>Corynebacterium</taxon>
    </lineage>
</organism>
<dbReference type="UniPathway" id="UPA00930"/>
<evidence type="ECO:0000256" key="3">
    <source>
        <dbReference type="ARBA" id="ARBA00022741"/>
    </source>
</evidence>
<evidence type="ECO:0000313" key="13">
    <source>
        <dbReference type="Proteomes" id="UP000199065"/>
    </source>
</evidence>
<keyword evidence="2 9" id="KW-0436">Ligase</keyword>
<name>A0A1I2UJW3_9CORY</name>
<dbReference type="GO" id="GO:0010124">
    <property type="term" value="P:phenylacetate catabolic process"/>
    <property type="evidence" value="ECO:0007669"/>
    <property type="project" value="UniProtKB-UniRule"/>
</dbReference>
<protein>
    <recommendedName>
        <fullName evidence="7 9">Phenylacetate-coenzyme A ligase</fullName>
        <ecNumber evidence="6 9">6.2.1.30</ecNumber>
    </recommendedName>
    <alternativeName>
        <fullName evidence="8 9">Phenylacetyl-CoA ligase</fullName>
    </alternativeName>
</protein>
<evidence type="ECO:0000256" key="7">
    <source>
        <dbReference type="ARBA" id="ARBA00068695"/>
    </source>
</evidence>
<dbReference type="GO" id="GO:0000166">
    <property type="term" value="F:nucleotide binding"/>
    <property type="evidence" value="ECO:0007669"/>
    <property type="project" value="UniProtKB-KW"/>
</dbReference>
<dbReference type="STRING" id="185761.SAMN05660282_01910"/>
<dbReference type="FunFam" id="3.40.50.12780:FF:000016">
    <property type="entry name" value="Phenylacetate-coenzyme A ligase"/>
    <property type="match status" value="1"/>
</dbReference>
<evidence type="ECO:0000256" key="5">
    <source>
        <dbReference type="ARBA" id="ARBA00061566"/>
    </source>
</evidence>
<dbReference type="GO" id="GO:0047475">
    <property type="term" value="F:phenylacetate-CoA ligase activity"/>
    <property type="evidence" value="ECO:0007669"/>
    <property type="project" value="UniProtKB-EC"/>
</dbReference>
<dbReference type="PANTHER" id="PTHR43845:SF1">
    <property type="entry name" value="BLR5969 PROTEIN"/>
    <property type="match status" value="1"/>
</dbReference>